<feature type="transmembrane region" description="Helical" evidence="7">
    <location>
        <begin position="851"/>
        <end position="868"/>
    </location>
</feature>
<evidence type="ECO:0000256" key="5">
    <source>
        <dbReference type="ARBA" id="ARBA00023136"/>
    </source>
</evidence>
<keyword evidence="5 7" id="KW-0472">Membrane</keyword>
<reference evidence="9" key="1">
    <citation type="submission" date="2021-05" db="EMBL/GenBank/DDBJ databases">
        <title>The genome of the haptophyte Pavlova lutheri (Diacronema luteri, Pavlovales) - a model for lipid biosynthesis in eukaryotic algae.</title>
        <authorList>
            <person name="Hulatt C.J."/>
            <person name="Posewitz M.C."/>
        </authorList>
    </citation>
    <scope>NUCLEOTIDE SEQUENCE</scope>
    <source>
        <strain evidence="9">NIVA-4/92</strain>
    </source>
</reference>
<dbReference type="PANTHER" id="PTHR48041:SF91">
    <property type="entry name" value="ABC TRANSPORTER G FAMILY MEMBER 28"/>
    <property type="match status" value="1"/>
</dbReference>
<dbReference type="InterPro" id="IPR050352">
    <property type="entry name" value="ABCG_transporters"/>
</dbReference>
<dbReference type="PANTHER" id="PTHR48041">
    <property type="entry name" value="ABC TRANSPORTER G FAMILY MEMBER 28"/>
    <property type="match status" value="1"/>
</dbReference>
<keyword evidence="10" id="KW-1185">Reference proteome</keyword>
<dbReference type="GO" id="GO:0016887">
    <property type="term" value="F:ATP hydrolysis activity"/>
    <property type="evidence" value="ECO:0007669"/>
    <property type="project" value="InterPro"/>
</dbReference>
<accession>A0A8J5Y0B9</accession>
<dbReference type="EMBL" id="JAGTXO010000003">
    <property type="protein sequence ID" value="KAG8468895.1"/>
    <property type="molecule type" value="Genomic_DNA"/>
</dbReference>
<feature type="compositionally biased region" description="Low complexity" evidence="6">
    <location>
        <begin position="741"/>
        <end position="756"/>
    </location>
</feature>
<gene>
    <name evidence="9" type="ORF">KFE25_007413</name>
</gene>
<dbReference type="AlphaFoldDB" id="A0A8J5Y0B9"/>
<evidence type="ECO:0000313" key="9">
    <source>
        <dbReference type="EMBL" id="KAG8468895.1"/>
    </source>
</evidence>
<evidence type="ECO:0000256" key="2">
    <source>
        <dbReference type="ARBA" id="ARBA00022448"/>
    </source>
</evidence>
<evidence type="ECO:0000256" key="3">
    <source>
        <dbReference type="ARBA" id="ARBA00022692"/>
    </source>
</evidence>
<proteinExistence type="predicted"/>
<evidence type="ECO:0000256" key="7">
    <source>
        <dbReference type="SAM" id="Phobius"/>
    </source>
</evidence>
<dbReference type="OrthoDB" id="10683546at2759"/>
<protein>
    <recommendedName>
        <fullName evidence="8">ABC transporter domain-containing protein</fullName>
    </recommendedName>
</protein>
<feature type="transmembrane region" description="Helical" evidence="7">
    <location>
        <begin position="1014"/>
        <end position="1036"/>
    </location>
</feature>
<feature type="region of interest" description="Disordered" evidence="6">
    <location>
        <begin position="792"/>
        <end position="811"/>
    </location>
</feature>
<evidence type="ECO:0000256" key="4">
    <source>
        <dbReference type="ARBA" id="ARBA00022989"/>
    </source>
</evidence>
<feature type="transmembrane region" description="Helical" evidence="7">
    <location>
        <begin position="1131"/>
        <end position="1150"/>
    </location>
</feature>
<feature type="domain" description="ABC transporter" evidence="8">
    <location>
        <begin position="337"/>
        <end position="640"/>
    </location>
</feature>
<evidence type="ECO:0000259" key="8">
    <source>
        <dbReference type="PROSITE" id="PS50893"/>
    </source>
</evidence>
<organism evidence="9 10">
    <name type="scientific">Diacronema lutheri</name>
    <name type="common">Unicellular marine alga</name>
    <name type="synonym">Monochrysis lutheri</name>
    <dbReference type="NCBI Taxonomy" id="2081491"/>
    <lineage>
        <taxon>Eukaryota</taxon>
        <taxon>Haptista</taxon>
        <taxon>Haptophyta</taxon>
        <taxon>Pavlovophyceae</taxon>
        <taxon>Pavlovales</taxon>
        <taxon>Pavlovaceae</taxon>
        <taxon>Diacronema</taxon>
    </lineage>
</organism>
<dbReference type="GO" id="GO:0016020">
    <property type="term" value="C:membrane"/>
    <property type="evidence" value="ECO:0007669"/>
    <property type="project" value="UniProtKB-SubCell"/>
</dbReference>
<dbReference type="SUPFAM" id="SSF52540">
    <property type="entry name" value="P-loop containing nucleoside triphosphate hydrolases"/>
    <property type="match status" value="1"/>
</dbReference>
<dbReference type="Proteomes" id="UP000751190">
    <property type="component" value="Unassembled WGS sequence"/>
</dbReference>
<evidence type="ECO:0000256" key="1">
    <source>
        <dbReference type="ARBA" id="ARBA00004141"/>
    </source>
</evidence>
<dbReference type="PROSITE" id="PS50893">
    <property type="entry name" value="ABC_TRANSPORTER_2"/>
    <property type="match status" value="1"/>
</dbReference>
<evidence type="ECO:0000313" key="10">
    <source>
        <dbReference type="Proteomes" id="UP000751190"/>
    </source>
</evidence>
<keyword evidence="4 7" id="KW-1133">Transmembrane helix</keyword>
<keyword evidence="3 7" id="KW-0812">Transmembrane</keyword>
<keyword evidence="2" id="KW-0813">Transport</keyword>
<comment type="caution">
    <text evidence="9">The sequence shown here is derived from an EMBL/GenBank/DDBJ whole genome shotgun (WGS) entry which is preliminary data.</text>
</comment>
<feature type="transmembrane region" description="Helical" evidence="7">
    <location>
        <begin position="888"/>
        <end position="909"/>
    </location>
</feature>
<dbReference type="InterPro" id="IPR027417">
    <property type="entry name" value="P-loop_NTPase"/>
</dbReference>
<dbReference type="Gene3D" id="3.40.50.300">
    <property type="entry name" value="P-loop containing nucleotide triphosphate hydrolases"/>
    <property type="match status" value="1"/>
</dbReference>
<dbReference type="InterPro" id="IPR003439">
    <property type="entry name" value="ABC_transporter-like_ATP-bd"/>
</dbReference>
<feature type="transmembrane region" description="Helical" evidence="7">
    <location>
        <begin position="976"/>
        <end position="1002"/>
    </location>
</feature>
<feature type="transmembrane region" description="Helical" evidence="7">
    <location>
        <begin position="1043"/>
        <end position="1061"/>
    </location>
</feature>
<sequence length="1153" mass="115485">MLLSSGNDDAALFGMAVTGARTAAEPAPAARARAGSASSWRAAGATVFEAVRATLVGGDATLRVPLLAAVPTAAPELAAGAPAAEWGARCAAEGECSDAAARGARAGAGPDGLDATLSAARADPGFDIEHGARCGARAHGATPRARAACGCACVLVVALALPAALCALAAAVASLGCYHASLLAAAELAPGGWLERGAALGARGCLPKPQPAALLKTLNNEAQVAGSRLSESGWSRLCDSAYAALGLTLGCALLAAVQRRLHTCVLARTARTSARARAHDAAAAPGSMALDELGAGRSLAPGYGSLSDGACAALPAEAHRYAASMRCIHEGPLGFTVHIRAASHALRDGTPLLDKMSCTLSPGMLTLVVSAAPASAASTLVRVLAGRLRLAPSRVQRREAARSGAAAATICVDGSGCTSLLRACRKFIAYVPPAHEPSLRAKLTAYEHVTFSARLGLPAQLTAAERDEHVVATLEVLGLGHVAGCTAGSSVPGSSRGAVCTSAHWQPASKAVTPSHPPLREQRAGGALGVGELRGSERLRLSVAIELVANPSFLFVEDPTAALDPASARHVSVALRLHAAFGATVCIAVPAAGSALFAAADEMIIIGPAGDLLHAGPAAAASSLISALDDQGVPLPAGLARAAATGWLGAHRPPSPQPSAPAAHGGLLTAAAARKLPASPLAALAPACAGASGDVAGVEANVNGAARGSGCCTACACASSACGSATSTTAHGLSACPARASSTPLSTHGPSSSSSPSAPPHPPPAGAQPPAALSTPPPYECAEARERGAMAGKAARGCAEPSPSHSRRAVPLRLRRSAGRATAGAWAQLRAQCARTRALRVRGWRGTCGRLWLSFSTGLALGGLFLNAGAQLRAVRGVDASSMAGRYFLLQLNASLSQLATLLALALAASSMQARAHRAPKAPRGRRARTPLCAHRRCTACVRARARARAQASIEAYGADEIAAFARERAGGASPLAFLIARTAAALGASIALGYALLLPLHALLEPLAPFEELLLPLCALALAADGCGLLLALVARRSAQPAGALLAAGAALLAGTFPPLSQLPPAIGLLSRGSPCRWTVDWLLLLIYSPIGARGGVLGDAASQLMATFRYGTLCDMTGPLATCAGVRHAALGLGAIALVTRVLAYCVLRSS</sequence>
<comment type="subcellular location">
    <subcellularLocation>
        <location evidence="1">Membrane</location>
        <topology evidence="1">Multi-pass membrane protein</topology>
    </subcellularLocation>
</comment>
<name>A0A8J5Y0B9_DIALT</name>
<evidence type="ECO:0000256" key="6">
    <source>
        <dbReference type="SAM" id="MobiDB-lite"/>
    </source>
</evidence>
<feature type="region of interest" description="Disordered" evidence="6">
    <location>
        <begin position="735"/>
        <end position="779"/>
    </location>
</feature>
<dbReference type="GO" id="GO:0042626">
    <property type="term" value="F:ATPase-coupled transmembrane transporter activity"/>
    <property type="evidence" value="ECO:0007669"/>
    <property type="project" value="TreeGrafter"/>
</dbReference>
<feature type="compositionally biased region" description="Pro residues" evidence="6">
    <location>
        <begin position="757"/>
        <end position="767"/>
    </location>
</feature>
<dbReference type="GO" id="GO:0005524">
    <property type="term" value="F:ATP binding"/>
    <property type="evidence" value="ECO:0007669"/>
    <property type="project" value="InterPro"/>
</dbReference>
<feature type="transmembrane region" description="Helical" evidence="7">
    <location>
        <begin position="147"/>
        <end position="173"/>
    </location>
</feature>